<dbReference type="PROSITE" id="PS50850">
    <property type="entry name" value="MFS"/>
    <property type="match status" value="1"/>
</dbReference>
<dbReference type="SUPFAM" id="SSF103473">
    <property type="entry name" value="MFS general substrate transporter"/>
    <property type="match status" value="1"/>
</dbReference>
<organism evidence="4 5">
    <name type="scientific">Trichonephila clavata</name>
    <name type="common">Joro spider</name>
    <name type="synonym">Nephila clavata</name>
    <dbReference type="NCBI Taxonomy" id="2740835"/>
    <lineage>
        <taxon>Eukaryota</taxon>
        <taxon>Metazoa</taxon>
        <taxon>Ecdysozoa</taxon>
        <taxon>Arthropoda</taxon>
        <taxon>Chelicerata</taxon>
        <taxon>Arachnida</taxon>
        <taxon>Araneae</taxon>
        <taxon>Araneomorphae</taxon>
        <taxon>Entelegynae</taxon>
        <taxon>Araneoidea</taxon>
        <taxon>Nephilidae</taxon>
        <taxon>Trichonephila</taxon>
    </lineage>
</organism>
<dbReference type="InterPro" id="IPR020846">
    <property type="entry name" value="MFS_dom"/>
</dbReference>
<dbReference type="PANTHER" id="PTHR11360">
    <property type="entry name" value="MONOCARBOXYLATE TRANSPORTER"/>
    <property type="match status" value="1"/>
</dbReference>
<feature type="transmembrane region" description="Helical" evidence="2">
    <location>
        <begin position="359"/>
        <end position="381"/>
    </location>
</feature>
<feature type="transmembrane region" description="Helical" evidence="2">
    <location>
        <begin position="12"/>
        <end position="31"/>
    </location>
</feature>
<feature type="transmembrane region" description="Helical" evidence="2">
    <location>
        <begin position="84"/>
        <end position="110"/>
    </location>
</feature>
<dbReference type="PANTHER" id="PTHR11360:SF303">
    <property type="entry name" value="MAJOR FACILITATOR SUPERFAMILY (MFS) PROFILE DOMAIN-CONTAINING PROTEIN"/>
    <property type="match status" value="1"/>
</dbReference>
<comment type="caution">
    <text evidence="4">The sequence shown here is derived from an EMBL/GenBank/DDBJ whole genome shotgun (WGS) entry which is preliminary data.</text>
</comment>
<evidence type="ECO:0000313" key="5">
    <source>
        <dbReference type="Proteomes" id="UP000887116"/>
    </source>
</evidence>
<dbReference type="AlphaFoldDB" id="A0A8X6M3P6"/>
<evidence type="ECO:0000259" key="3">
    <source>
        <dbReference type="PROSITE" id="PS50850"/>
    </source>
</evidence>
<feature type="transmembrane region" description="Helical" evidence="2">
    <location>
        <begin position="324"/>
        <end position="347"/>
    </location>
</feature>
<dbReference type="Proteomes" id="UP000887116">
    <property type="component" value="Unassembled WGS sequence"/>
</dbReference>
<sequence>MARKEDVPDSARSWAIALSGCVINAFMAGILRATGHIYLTLIETYGVSRFQANLPFTVRNVVRNLGGPLAGAVGQRFGPRNVTLLGGLLGSLGILLCSFAPNVLWITLLWGGMHGLGVALGNTLNHVVVTQHFVKHRATASGLANSGSCFGSFFLPALMEYMLFHFGLSGSFLITGGLLMHVIPAALILNEPSWLQRKENITPGIPSSKRKANTGEFHACKESQNVRTIGFKKRRSYSDSEPNKEGPKKCDMNLNVGKKGLDNLAFTRSATDIADVSDKVGNLKSSDMKSGNLPSEEVEAPIDEQQKQETSFLKAIIRTFSNPMFFLISLSLAALAFLLDPVFIVNVDFLKDKGLKEEVAKYFISAMAFGNLVGKLGFGWVTDRQYMSIPHFMMVMQIAQGICFMVLCLLYDVYILMVMIAVVGMTVGAATVMFPVLVGKYLPSVQSMAIGCIPIFTGLVNVAVPPLIGYFRDEIGSYNGMFYITGSFSVIVGFLWFFEPLLLKCGQKHERLQNVKKIRSSKDTPIC</sequence>
<dbReference type="InterPro" id="IPR011701">
    <property type="entry name" value="MFS"/>
</dbReference>
<proteinExistence type="predicted"/>
<dbReference type="InterPro" id="IPR050327">
    <property type="entry name" value="Proton-linked_MCT"/>
</dbReference>
<accession>A0A8X6M3P6</accession>
<feature type="transmembrane region" description="Helical" evidence="2">
    <location>
        <begin position="162"/>
        <end position="189"/>
    </location>
</feature>
<comment type="subcellular location">
    <subcellularLocation>
        <location evidence="1">Membrane</location>
        <topology evidence="1">Multi-pass membrane protein</topology>
    </subcellularLocation>
</comment>
<evidence type="ECO:0000313" key="4">
    <source>
        <dbReference type="EMBL" id="GFR30787.1"/>
    </source>
</evidence>
<feature type="transmembrane region" description="Helical" evidence="2">
    <location>
        <begin position="449"/>
        <end position="468"/>
    </location>
</feature>
<dbReference type="EMBL" id="BMAO01009424">
    <property type="protein sequence ID" value="GFR30787.1"/>
    <property type="molecule type" value="Genomic_DNA"/>
</dbReference>
<reference evidence="4" key="1">
    <citation type="submission" date="2020-07" db="EMBL/GenBank/DDBJ databases">
        <title>Multicomponent nature underlies the extraordinary mechanical properties of spider dragline silk.</title>
        <authorList>
            <person name="Kono N."/>
            <person name="Nakamura H."/>
            <person name="Mori M."/>
            <person name="Yoshida Y."/>
            <person name="Ohtoshi R."/>
            <person name="Malay A.D."/>
            <person name="Moran D.A.P."/>
            <person name="Tomita M."/>
            <person name="Numata K."/>
            <person name="Arakawa K."/>
        </authorList>
    </citation>
    <scope>NUCLEOTIDE SEQUENCE</scope>
</reference>
<protein>
    <recommendedName>
        <fullName evidence="3">Major facilitator superfamily (MFS) profile domain-containing protein</fullName>
    </recommendedName>
</protein>
<evidence type="ECO:0000256" key="1">
    <source>
        <dbReference type="ARBA" id="ARBA00004141"/>
    </source>
</evidence>
<feature type="transmembrane region" description="Helical" evidence="2">
    <location>
        <begin position="388"/>
        <end position="407"/>
    </location>
</feature>
<keyword evidence="2" id="KW-0472">Membrane</keyword>
<feature type="transmembrane region" description="Helical" evidence="2">
    <location>
        <begin position="480"/>
        <end position="498"/>
    </location>
</feature>
<dbReference type="Gene3D" id="1.20.1250.20">
    <property type="entry name" value="MFS general substrate transporter like domains"/>
    <property type="match status" value="2"/>
</dbReference>
<dbReference type="GO" id="GO:0008028">
    <property type="term" value="F:monocarboxylic acid transmembrane transporter activity"/>
    <property type="evidence" value="ECO:0007669"/>
    <property type="project" value="TreeGrafter"/>
</dbReference>
<name>A0A8X6M3P6_TRICU</name>
<keyword evidence="2" id="KW-0812">Transmembrane</keyword>
<dbReference type="OrthoDB" id="2213137at2759"/>
<keyword evidence="5" id="KW-1185">Reference proteome</keyword>
<dbReference type="Pfam" id="PF07690">
    <property type="entry name" value="MFS_1"/>
    <property type="match status" value="2"/>
</dbReference>
<gene>
    <name evidence="4" type="ORF">TNCT_696561</name>
</gene>
<dbReference type="GO" id="GO:0016020">
    <property type="term" value="C:membrane"/>
    <property type="evidence" value="ECO:0007669"/>
    <property type="project" value="UniProtKB-SubCell"/>
</dbReference>
<feature type="domain" description="Major facilitator superfamily (MFS) profile" evidence="3">
    <location>
        <begin position="13"/>
        <end position="504"/>
    </location>
</feature>
<dbReference type="InterPro" id="IPR036259">
    <property type="entry name" value="MFS_trans_sf"/>
</dbReference>
<feature type="transmembrane region" description="Helical" evidence="2">
    <location>
        <begin position="413"/>
        <end position="437"/>
    </location>
</feature>
<keyword evidence="2" id="KW-1133">Transmembrane helix</keyword>
<evidence type="ECO:0000256" key="2">
    <source>
        <dbReference type="SAM" id="Phobius"/>
    </source>
</evidence>